<organism evidence="2">
    <name type="scientific">Leucothrix mucor</name>
    <dbReference type="NCBI Taxonomy" id="45248"/>
    <lineage>
        <taxon>Bacteria</taxon>
        <taxon>Pseudomonadati</taxon>
        <taxon>Pseudomonadota</taxon>
        <taxon>Gammaproteobacteria</taxon>
        <taxon>Thiotrichales</taxon>
        <taxon>Thiotrichaceae</taxon>
        <taxon>Leucothrix</taxon>
    </lineage>
</organism>
<dbReference type="InterPro" id="IPR035985">
    <property type="entry name" value="Ubiquitin-activating_enz"/>
</dbReference>
<dbReference type="SUPFAM" id="SSF69572">
    <property type="entry name" value="Activating enzymes of the ubiquitin-like proteins"/>
    <property type="match status" value="1"/>
</dbReference>
<proteinExistence type="predicted"/>
<dbReference type="PANTHER" id="PTHR10953">
    <property type="entry name" value="UBIQUITIN-ACTIVATING ENZYME E1"/>
    <property type="match status" value="1"/>
</dbReference>
<dbReference type="GO" id="GO:0016779">
    <property type="term" value="F:nucleotidyltransferase activity"/>
    <property type="evidence" value="ECO:0007669"/>
    <property type="project" value="UniProtKB-KW"/>
</dbReference>
<dbReference type="InterPro" id="IPR045886">
    <property type="entry name" value="ThiF/MoeB/HesA"/>
</dbReference>
<feature type="domain" description="THIF-type NAD/FAD binding fold" evidence="1">
    <location>
        <begin position="9"/>
        <end position="158"/>
    </location>
</feature>
<evidence type="ECO:0000313" key="2">
    <source>
        <dbReference type="EMBL" id="HFC92023.1"/>
    </source>
</evidence>
<dbReference type="Gene3D" id="3.40.50.720">
    <property type="entry name" value="NAD(P)-binding Rossmann-like Domain"/>
    <property type="match status" value="1"/>
</dbReference>
<dbReference type="InterPro" id="IPR000594">
    <property type="entry name" value="ThiF_NAD_FAD-bd"/>
</dbReference>
<dbReference type="GO" id="GO:0005829">
    <property type="term" value="C:cytosol"/>
    <property type="evidence" value="ECO:0007669"/>
    <property type="project" value="TreeGrafter"/>
</dbReference>
<dbReference type="GO" id="GO:0008146">
    <property type="term" value="F:sulfotransferase activity"/>
    <property type="evidence" value="ECO:0007669"/>
    <property type="project" value="TreeGrafter"/>
</dbReference>
<dbReference type="EMBL" id="DRMS01000171">
    <property type="protein sequence ID" value="HFC92023.1"/>
    <property type="molecule type" value="Genomic_DNA"/>
</dbReference>
<dbReference type="GO" id="GO:0004792">
    <property type="term" value="F:thiosulfate-cyanide sulfurtransferase activity"/>
    <property type="evidence" value="ECO:0007669"/>
    <property type="project" value="TreeGrafter"/>
</dbReference>
<keyword evidence="2" id="KW-0548">Nucleotidyltransferase</keyword>
<sequence>MDDTQLLRYSRQILLSDIDIKGQQTLLDSKVLIIGMGGLGSPVALYLASAGIGTLGICDFDEVELSNLQRQIIHSNNTIGLSKVDSAEQSINRINPDITVIKYPEKLEGNALDNIIEHYDLVLDCSDNFSSRFAINQACFKSKKPLVSGAVIRMEGQIS</sequence>
<protein>
    <submittedName>
        <fullName evidence="2">Molybdopterin-synthase adenylyltransferase MoeB</fullName>
    </submittedName>
</protein>
<feature type="non-terminal residue" evidence="2">
    <location>
        <position position="159"/>
    </location>
</feature>
<comment type="caution">
    <text evidence="2">The sequence shown here is derived from an EMBL/GenBank/DDBJ whole genome shotgun (WGS) entry which is preliminary data.</text>
</comment>
<accession>A0A7V2T262</accession>
<name>A0A7V2T262_LEUMU</name>
<dbReference type="PANTHER" id="PTHR10953:SF102">
    <property type="entry name" value="ADENYLYLTRANSFERASE AND SULFURTRANSFERASE MOCS3"/>
    <property type="match status" value="1"/>
</dbReference>
<dbReference type="CDD" id="cd00757">
    <property type="entry name" value="ThiF_MoeB_HesA_family"/>
    <property type="match status" value="1"/>
</dbReference>
<dbReference type="GO" id="GO:0008641">
    <property type="term" value="F:ubiquitin-like modifier activating enzyme activity"/>
    <property type="evidence" value="ECO:0007669"/>
    <property type="project" value="InterPro"/>
</dbReference>
<reference evidence="2" key="1">
    <citation type="journal article" date="2020" name="mSystems">
        <title>Genome- and Community-Level Interaction Insights into Carbon Utilization and Element Cycling Functions of Hydrothermarchaeota in Hydrothermal Sediment.</title>
        <authorList>
            <person name="Zhou Z."/>
            <person name="Liu Y."/>
            <person name="Xu W."/>
            <person name="Pan J."/>
            <person name="Luo Z.H."/>
            <person name="Li M."/>
        </authorList>
    </citation>
    <scope>NUCLEOTIDE SEQUENCE [LARGE SCALE GENOMIC DNA]</scope>
    <source>
        <strain evidence="2">HyVt-493</strain>
    </source>
</reference>
<dbReference type="AlphaFoldDB" id="A0A7V2T262"/>
<dbReference type="Proteomes" id="UP000885750">
    <property type="component" value="Unassembled WGS sequence"/>
</dbReference>
<keyword evidence="2" id="KW-0808">Transferase</keyword>
<evidence type="ECO:0000259" key="1">
    <source>
        <dbReference type="Pfam" id="PF00899"/>
    </source>
</evidence>
<gene>
    <name evidence="2" type="ORF">ENJ51_04345</name>
</gene>
<dbReference type="Pfam" id="PF00899">
    <property type="entry name" value="ThiF"/>
    <property type="match status" value="1"/>
</dbReference>